<dbReference type="InterPro" id="IPR029064">
    <property type="entry name" value="Ribosomal_eL30-like_sf"/>
</dbReference>
<dbReference type="NCBIfam" id="TIGR00186">
    <property type="entry name" value="rRNA_methyl_3"/>
    <property type="match status" value="1"/>
</dbReference>
<dbReference type="SUPFAM" id="SSF75217">
    <property type="entry name" value="alpha/beta knot"/>
    <property type="match status" value="1"/>
</dbReference>
<keyword evidence="2" id="KW-0808">Transferase</keyword>
<keyword evidence="1" id="KW-0489">Methyltransferase</keyword>
<dbReference type="InterPro" id="IPR013123">
    <property type="entry name" value="SpoU_subst-bd"/>
</dbReference>
<dbReference type="AlphaFoldDB" id="A0A382CM46"/>
<dbReference type="GO" id="GO:0008173">
    <property type="term" value="F:RNA methyltransferase activity"/>
    <property type="evidence" value="ECO:0007669"/>
    <property type="project" value="InterPro"/>
</dbReference>
<feature type="domain" description="RNA 2-O ribose methyltransferase substrate binding" evidence="3">
    <location>
        <begin position="15"/>
        <end position="90"/>
    </location>
</feature>
<dbReference type="InterPro" id="IPR004441">
    <property type="entry name" value="rRNA_MeTrfase_TrmH"/>
</dbReference>
<dbReference type="InterPro" id="IPR029028">
    <property type="entry name" value="Alpha/beta_knot_MTases"/>
</dbReference>
<dbReference type="Pfam" id="PF08032">
    <property type="entry name" value="SpoU_sub_bind"/>
    <property type="match status" value="1"/>
</dbReference>
<protein>
    <recommendedName>
        <fullName evidence="3">RNA 2-O ribose methyltransferase substrate binding domain-containing protein</fullName>
    </recommendedName>
</protein>
<dbReference type="SUPFAM" id="SSF55315">
    <property type="entry name" value="L30e-like"/>
    <property type="match status" value="1"/>
</dbReference>
<dbReference type="GO" id="GO:0006396">
    <property type="term" value="P:RNA processing"/>
    <property type="evidence" value="ECO:0007669"/>
    <property type="project" value="InterPro"/>
</dbReference>
<dbReference type="PANTHER" id="PTHR46429">
    <property type="entry name" value="23S RRNA (GUANOSINE-2'-O-)-METHYLTRANSFERASE RLMB"/>
    <property type="match status" value="1"/>
</dbReference>
<dbReference type="GO" id="GO:0032259">
    <property type="term" value="P:methylation"/>
    <property type="evidence" value="ECO:0007669"/>
    <property type="project" value="UniProtKB-KW"/>
</dbReference>
<dbReference type="SMART" id="SM00967">
    <property type="entry name" value="SpoU_sub_bind"/>
    <property type="match status" value="1"/>
</dbReference>
<name>A0A382CM46_9ZZZZ</name>
<dbReference type="GO" id="GO:0005829">
    <property type="term" value="C:cytosol"/>
    <property type="evidence" value="ECO:0007669"/>
    <property type="project" value="TreeGrafter"/>
</dbReference>
<gene>
    <name evidence="4" type="ORF">METZ01_LOCUS179696</name>
</gene>
<dbReference type="PANTHER" id="PTHR46429:SF2">
    <property type="entry name" value="TRNA_RRNA METHYLTRANSFERASE"/>
    <property type="match status" value="1"/>
</dbReference>
<evidence type="ECO:0000256" key="1">
    <source>
        <dbReference type="ARBA" id="ARBA00022603"/>
    </source>
</evidence>
<sequence>VGQTRSSNLKKQEFTLYGLNACMRMFENRPHDLLRLYFQKERSSQFRPVKIWCQSRKLPYRLLEPASMDKVAASKHHEGVVMVVRPVAPGSVHTLTLQNFQAQDIMVALDKISNTHNLGSIIRSCSYFGVRGLIAGSGEGQAAMTPSAARNAEGALEDVPVFQCSDLSSALREFKTRNVFVLGTDLKSRKSLYETKVDFPCVLVLGNEQEGMSFRVKKRCDAVVKVPGTGKMQSLNVAVAASVVLAELRRRASHAG</sequence>
<organism evidence="4">
    <name type="scientific">marine metagenome</name>
    <dbReference type="NCBI Taxonomy" id="408172"/>
    <lineage>
        <taxon>unclassified sequences</taxon>
        <taxon>metagenomes</taxon>
        <taxon>ecological metagenomes</taxon>
    </lineage>
</organism>
<feature type="non-terminal residue" evidence="4">
    <location>
        <position position="1"/>
    </location>
</feature>
<accession>A0A382CM46</accession>
<dbReference type="Gene3D" id="3.30.1330.30">
    <property type="match status" value="1"/>
</dbReference>
<reference evidence="4" key="1">
    <citation type="submission" date="2018-05" db="EMBL/GenBank/DDBJ databases">
        <authorList>
            <person name="Lanie J.A."/>
            <person name="Ng W.-L."/>
            <person name="Kazmierczak K.M."/>
            <person name="Andrzejewski T.M."/>
            <person name="Davidsen T.M."/>
            <person name="Wayne K.J."/>
            <person name="Tettelin H."/>
            <person name="Glass J.I."/>
            <person name="Rusch D."/>
            <person name="Podicherti R."/>
            <person name="Tsui H.-C.T."/>
            <person name="Winkler M.E."/>
        </authorList>
    </citation>
    <scope>NUCLEOTIDE SEQUENCE</scope>
</reference>
<dbReference type="Pfam" id="PF00588">
    <property type="entry name" value="SpoU_methylase"/>
    <property type="match status" value="1"/>
</dbReference>
<dbReference type="GO" id="GO:0003723">
    <property type="term" value="F:RNA binding"/>
    <property type="evidence" value="ECO:0007669"/>
    <property type="project" value="InterPro"/>
</dbReference>
<proteinExistence type="predicted"/>
<evidence type="ECO:0000256" key="2">
    <source>
        <dbReference type="ARBA" id="ARBA00022679"/>
    </source>
</evidence>
<dbReference type="EMBL" id="UINC01035054">
    <property type="protein sequence ID" value="SVB26842.1"/>
    <property type="molecule type" value="Genomic_DNA"/>
</dbReference>
<dbReference type="InterPro" id="IPR029026">
    <property type="entry name" value="tRNA_m1G_MTases_N"/>
</dbReference>
<dbReference type="CDD" id="cd18103">
    <property type="entry name" value="SpoU-like_RlmB"/>
    <property type="match status" value="1"/>
</dbReference>
<evidence type="ECO:0000313" key="4">
    <source>
        <dbReference type="EMBL" id="SVB26842.1"/>
    </source>
</evidence>
<evidence type="ECO:0000259" key="3">
    <source>
        <dbReference type="SMART" id="SM00967"/>
    </source>
</evidence>
<dbReference type="Gene3D" id="3.40.1280.10">
    <property type="match status" value="1"/>
</dbReference>
<dbReference type="InterPro" id="IPR001537">
    <property type="entry name" value="SpoU_MeTrfase"/>
</dbReference>